<dbReference type="EMBL" id="JAUSTP010000040">
    <property type="protein sequence ID" value="MDQ0191370.1"/>
    <property type="molecule type" value="Genomic_DNA"/>
</dbReference>
<name>A0ABT9XM55_9BACL</name>
<protein>
    <submittedName>
        <fullName evidence="2">Uncharacterized protein</fullName>
    </submittedName>
</protein>
<reference evidence="2 3" key="1">
    <citation type="submission" date="2023-07" db="EMBL/GenBank/DDBJ databases">
        <title>Genomic Encyclopedia of Type Strains, Phase IV (KMG-IV): sequencing the most valuable type-strain genomes for metagenomic binning, comparative biology and taxonomic classification.</title>
        <authorList>
            <person name="Goeker M."/>
        </authorList>
    </citation>
    <scope>NUCLEOTIDE SEQUENCE [LARGE SCALE GENOMIC DNA]</scope>
    <source>
        <strain evidence="2 3">DSM 4006</strain>
    </source>
</reference>
<organism evidence="2 3">
    <name type="scientific">Alicyclobacillus cycloheptanicus</name>
    <dbReference type="NCBI Taxonomy" id="1457"/>
    <lineage>
        <taxon>Bacteria</taxon>
        <taxon>Bacillati</taxon>
        <taxon>Bacillota</taxon>
        <taxon>Bacilli</taxon>
        <taxon>Bacillales</taxon>
        <taxon>Alicyclobacillaceae</taxon>
        <taxon>Alicyclobacillus</taxon>
    </lineage>
</organism>
<keyword evidence="1" id="KW-0472">Membrane</keyword>
<accession>A0ABT9XM55</accession>
<comment type="caution">
    <text evidence="2">The sequence shown here is derived from an EMBL/GenBank/DDBJ whole genome shotgun (WGS) entry which is preliminary data.</text>
</comment>
<gene>
    <name evidence="2" type="ORF">J2S03_003241</name>
</gene>
<sequence length="39" mass="4262">MSDSMLDAVIIYGFSLLSSLTCILVGYILIKGSFRIDCC</sequence>
<evidence type="ECO:0000256" key="1">
    <source>
        <dbReference type="SAM" id="Phobius"/>
    </source>
</evidence>
<evidence type="ECO:0000313" key="2">
    <source>
        <dbReference type="EMBL" id="MDQ0191370.1"/>
    </source>
</evidence>
<keyword evidence="1" id="KW-1133">Transmembrane helix</keyword>
<keyword evidence="1" id="KW-0812">Transmembrane</keyword>
<evidence type="ECO:0000313" key="3">
    <source>
        <dbReference type="Proteomes" id="UP001232973"/>
    </source>
</evidence>
<feature type="transmembrane region" description="Helical" evidence="1">
    <location>
        <begin position="6"/>
        <end position="30"/>
    </location>
</feature>
<dbReference type="Proteomes" id="UP001232973">
    <property type="component" value="Unassembled WGS sequence"/>
</dbReference>
<keyword evidence="3" id="KW-1185">Reference proteome</keyword>
<proteinExistence type="predicted"/>